<dbReference type="EMBL" id="CP051140">
    <property type="protein sequence ID" value="QIW97726.1"/>
    <property type="molecule type" value="Genomic_DNA"/>
</dbReference>
<protein>
    <recommendedName>
        <fullName evidence="3">Prolyl 4-hydroxylase alpha subunit Fe(2+) 2OG dioxygenase domain-containing protein</fullName>
    </recommendedName>
</protein>
<evidence type="ECO:0008006" key="3">
    <source>
        <dbReference type="Google" id="ProtNLM"/>
    </source>
</evidence>
<reference evidence="1 2" key="1">
    <citation type="journal article" date="2016" name="Sci. Rep.">
        <title>Peltaster fructicola genome reveals evolution from an invasive phytopathogen to an ectophytic parasite.</title>
        <authorList>
            <person name="Xu C."/>
            <person name="Chen H."/>
            <person name="Gleason M.L."/>
            <person name="Xu J.R."/>
            <person name="Liu H."/>
            <person name="Zhang R."/>
            <person name="Sun G."/>
        </authorList>
    </citation>
    <scope>NUCLEOTIDE SEQUENCE [LARGE SCALE GENOMIC DNA]</scope>
    <source>
        <strain evidence="1 2">LNHT1506</strain>
    </source>
</reference>
<proteinExistence type="predicted"/>
<dbReference type="AlphaFoldDB" id="A0A6H0XSI8"/>
<keyword evidence="2" id="KW-1185">Reference proteome</keyword>
<name>A0A6H0XSI8_9PEZI</name>
<dbReference type="Gene3D" id="2.60.120.620">
    <property type="entry name" value="q2cbj1_9rhob like domain"/>
    <property type="match status" value="1"/>
</dbReference>
<dbReference type="SUPFAM" id="SSF51197">
    <property type="entry name" value="Clavaminate synthase-like"/>
    <property type="match status" value="1"/>
</dbReference>
<gene>
    <name evidence="1" type="ORF">AMS68_003244</name>
</gene>
<dbReference type="Proteomes" id="UP000503462">
    <property type="component" value="Chromosome 2"/>
</dbReference>
<sequence>MSTDYVSQWPEKIEDVPFSRENLLDLLAGKIPYIRIPGFVSKDIAKKFEDYFSTKVSPYLNVPGPTLLRLGVAQFEFQAFTEEEAKTRPSDVKEQYFDLARESWAIHQSVEEVCGNNIWQEVQAMISAALYDHNVRVASDGEDRGYFSGIIRSINDSTPIHCDWSPYDSRTEDWIVNQVLNQVVFNLYLTPFKGGRTEVHDVQWTPDAMRYRDPESYGYVEGITNGRATAKLTPSVGDLYFFNSRNMHQVFAVEKEDDRSLPDGRRQRLTMSSFFGQLPKVNGGKQGLIMWS</sequence>
<dbReference type="OrthoDB" id="5282017at2759"/>
<organism evidence="1 2">
    <name type="scientific">Peltaster fructicola</name>
    <dbReference type="NCBI Taxonomy" id="286661"/>
    <lineage>
        <taxon>Eukaryota</taxon>
        <taxon>Fungi</taxon>
        <taxon>Dikarya</taxon>
        <taxon>Ascomycota</taxon>
        <taxon>Pezizomycotina</taxon>
        <taxon>Dothideomycetes</taxon>
        <taxon>Dothideomycetes incertae sedis</taxon>
        <taxon>Peltaster</taxon>
    </lineage>
</organism>
<evidence type="ECO:0000313" key="1">
    <source>
        <dbReference type="EMBL" id="QIW97726.1"/>
    </source>
</evidence>
<evidence type="ECO:0000313" key="2">
    <source>
        <dbReference type="Proteomes" id="UP000503462"/>
    </source>
</evidence>
<accession>A0A6H0XSI8</accession>